<gene>
    <name evidence="1" type="ORF">M5I08_07480</name>
</gene>
<dbReference type="EMBL" id="CP097320">
    <property type="protein sequence ID" value="UQX12134.1"/>
    <property type="molecule type" value="Genomic_DNA"/>
</dbReference>
<sequence>MPLLTDARTGHLVPGCFAAFTNDCSGKLSNEHWLSEGILIGAGDGTVVRIGGPPWQPQGRVDELSPSSLGSKMLCERHDHALSPLGIAAACTFKTLDQFYLDQISREDISGSEFDLISGEQLERWLLKMIWGATAAFPTVPPLRANVDRKMLANYLFRDGELPADWGLYVKGLQTGRASNPDQSLSVGLENIDGELWGGSMLVGGVELCFSFGSFDRGRRCDRGPPTQCDISRPSRHRQLQGCSAQLGS</sequence>
<evidence type="ECO:0000313" key="1">
    <source>
        <dbReference type="EMBL" id="UQX12134.1"/>
    </source>
</evidence>
<protein>
    <submittedName>
        <fullName evidence="1">Uncharacterized protein</fullName>
    </submittedName>
</protein>
<organism evidence="1 2">
    <name type="scientific">Candidatus Mycobacterium methanotrophicum</name>
    <dbReference type="NCBI Taxonomy" id="2943498"/>
    <lineage>
        <taxon>Bacteria</taxon>
        <taxon>Bacillati</taxon>
        <taxon>Actinomycetota</taxon>
        <taxon>Actinomycetes</taxon>
        <taxon>Mycobacteriales</taxon>
        <taxon>Mycobacteriaceae</taxon>
        <taxon>Mycobacterium</taxon>
    </lineage>
</organism>
<accession>A0ABY4QMN5</accession>
<keyword evidence="2" id="KW-1185">Reference proteome</keyword>
<reference evidence="1" key="1">
    <citation type="submission" date="2022-05" db="EMBL/GenBank/DDBJ databases">
        <title>A methanotrophic Mycobacterium dominates a cave microbial ecosystem.</title>
        <authorList>
            <person name="Van Spanning R.J.M."/>
            <person name="Guan Q."/>
            <person name="Melkonian C."/>
            <person name="Gallant J."/>
            <person name="Polerecky L."/>
            <person name="Flot J.-F."/>
            <person name="Brandt B.W."/>
            <person name="Braster M."/>
            <person name="Iturbe Espinoza P."/>
            <person name="Aerts J."/>
            <person name="Meima-Franke M."/>
            <person name="Piersma S.R."/>
            <person name="Bunduc C."/>
            <person name="Ummels R."/>
            <person name="Pain A."/>
            <person name="Fleming E.J."/>
            <person name="van der Wel N."/>
            <person name="Gherman V.D."/>
            <person name="Sarbu S.M."/>
            <person name="Bodelier P.L.E."/>
            <person name="Bitter W."/>
        </authorList>
    </citation>
    <scope>NUCLEOTIDE SEQUENCE</scope>
    <source>
        <strain evidence="1">Sulfur Cave</strain>
    </source>
</reference>
<evidence type="ECO:0000313" key="2">
    <source>
        <dbReference type="Proteomes" id="UP001056610"/>
    </source>
</evidence>
<proteinExistence type="predicted"/>
<dbReference type="RefSeq" id="WP_219066272.1">
    <property type="nucleotide sequence ID" value="NZ_CAJUXY010000006.1"/>
</dbReference>
<name>A0ABY4QMN5_9MYCO</name>
<dbReference type="Proteomes" id="UP001056610">
    <property type="component" value="Chromosome"/>
</dbReference>